<evidence type="ECO:0000313" key="2">
    <source>
        <dbReference type="Proteomes" id="UP000179807"/>
    </source>
</evidence>
<reference evidence="1" key="1">
    <citation type="submission" date="2016-10" db="EMBL/GenBank/DDBJ databases">
        <authorList>
            <person name="Benchimol M."/>
            <person name="Almeida L.G."/>
            <person name="Vasconcelos A.T."/>
            <person name="Perreira-Neves A."/>
            <person name="Rosa I.A."/>
            <person name="Tasca T."/>
            <person name="Bogo M.R."/>
            <person name="de Souza W."/>
        </authorList>
    </citation>
    <scope>NUCLEOTIDE SEQUENCE [LARGE SCALE GENOMIC DNA]</scope>
    <source>
        <strain evidence="1">K</strain>
    </source>
</reference>
<organism evidence="1 2">
    <name type="scientific">Tritrichomonas foetus</name>
    <dbReference type="NCBI Taxonomy" id="1144522"/>
    <lineage>
        <taxon>Eukaryota</taxon>
        <taxon>Metamonada</taxon>
        <taxon>Parabasalia</taxon>
        <taxon>Tritrichomonadida</taxon>
        <taxon>Tritrichomonadidae</taxon>
        <taxon>Tritrichomonas</taxon>
    </lineage>
</organism>
<dbReference type="EMBL" id="MLAK01000644">
    <property type="protein sequence ID" value="OHT09254.1"/>
    <property type="molecule type" value="Genomic_DNA"/>
</dbReference>
<gene>
    <name evidence="1" type="ORF">TRFO_21903</name>
</gene>
<dbReference type="AlphaFoldDB" id="A0A1J4KHX5"/>
<dbReference type="Proteomes" id="UP000179807">
    <property type="component" value="Unassembled WGS sequence"/>
</dbReference>
<name>A0A1J4KHX5_9EUKA</name>
<evidence type="ECO:0000313" key="1">
    <source>
        <dbReference type="EMBL" id="OHT09254.1"/>
    </source>
</evidence>
<sequence>MSQNKGVIKRGKYFGWGIKTIRIINPVTHKMLGLYHLNEEGKITSPAPRNIFPKRKLEIPKDEDHLTDTSTSSSTPICTPVHQTIQPKIIPPTMVSPSITQPMISTMNPTITPTSSPETQYVPNQIYGSKETSPIYQESENKLYSFGVGNVASASIIDNKLTDFDFDSKEESHEDSSKKGKNQIKGVFDDSLNDKYYDDEYFFGGNSFFNSELVDETEMLFPDHIFDFGNNDSALDLL</sequence>
<accession>A0A1J4KHX5</accession>
<dbReference type="RefSeq" id="XP_068362390.1">
    <property type="nucleotide sequence ID" value="XM_068502259.1"/>
</dbReference>
<dbReference type="VEuPathDB" id="TrichDB:TRFO_21903"/>
<keyword evidence="2" id="KW-1185">Reference proteome</keyword>
<comment type="caution">
    <text evidence="1">The sequence shown here is derived from an EMBL/GenBank/DDBJ whole genome shotgun (WGS) entry which is preliminary data.</text>
</comment>
<dbReference type="GeneID" id="94836963"/>
<protein>
    <submittedName>
        <fullName evidence="1">Uncharacterized protein</fullName>
    </submittedName>
</protein>
<proteinExistence type="predicted"/>